<dbReference type="EMBL" id="BTGU01000032">
    <property type="protein sequence ID" value="GMN49904.1"/>
    <property type="molecule type" value="Genomic_DNA"/>
</dbReference>
<evidence type="ECO:0000256" key="1">
    <source>
        <dbReference type="SAM" id="MobiDB-lite"/>
    </source>
</evidence>
<protein>
    <submittedName>
        <fullName evidence="2">Uncharacterized protein</fullName>
    </submittedName>
</protein>
<keyword evidence="3" id="KW-1185">Reference proteome</keyword>
<name>A0AA88A5S1_FICCA</name>
<evidence type="ECO:0000313" key="3">
    <source>
        <dbReference type="Proteomes" id="UP001187192"/>
    </source>
</evidence>
<comment type="caution">
    <text evidence="2">The sequence shown here is derived from an EMBL/GenBank/DDBJ whole genome shotgun (WGS) entry which is preliminary data.</text>
</comment>
<proteinExistence type="predicted"/>
<gene>
    <name evidence="2" type="ORF">TIFTF001_019068</name>
</gene>
<accession>A0AA88A5S1</accession>
<sequence>MSFEVEGDLRATLTAGGDLATVDHVASSRSVARDLHRRLSLALAGKPSPSSRSGSETDMVGDDVGWVADETHDSPLSSPPFSLNDGGHLLPCPSMMKMNSAFSPS</sequence>
<organism evidence="2 3">
    <name type="scientific">Ficus carica</name>
    <name type="common">Common fig</name>
    <dbReference type="NCBI Taxonomy" id="3494"/>
    <lineage>
        <taxon>Eukaryota</taxon>
        <taxon>Viridiplantae</taxon>
        <taxon>Streptophyta</taxon>
        <taxon>Embryophyta</taxon>
        <taxon>Tracheophyta</taxon>
        <taxon>Spermatophyta</taxon>
        <taxon>Magnoliopsida</taxon>
        <taxon>eudicotyledons</taxon>
        <taxon>Gunneridae</taxon>
        <taxon>Pentapetalae</taxon>
        <taxon>rosids</taxon>
        <taxon>fabids</taxon>
        <taxon>Rosales</taxon>
        <taxon>Moraceae</taxon>
        <taxon>Ficeae</taxon>
        <taxon>Ficus</taxon>
    </lineage>
</organism>
<feature type="region of interest" description="Disordered" evidence="1">
    <location>
        <begin position="42"/>
        <end position="88"/>
    </location>
</feature>
<evidence type="ECO:0000313" key="2">
    <source>
        <dbReference type="EMBL" id="GMN49904.1"/>
    </source>
</evidence>
<dbReference type="AlphaFoldDB" id="A0AA88A5S1"/>
<reference evidence="2" key="1">
    <citation type="submission" date="2023-07" db="EMBL/GenBank/DDBJ databases">
        <title>draft genome sequence of fig (Ficus carica).</title>
        <authorList>
            <person name="Takahashi T."/>
            <person name="Nishimura K."/>
        </authorList>
    </citation>
    <scope>NUCLEOTIDE SEQUENCE</scope>
</reference>
<dbReference type="Proteomes" id="UP001187192">
    <property type="component" value="Unassembled WGS sequence"/>
</dbReference>